<evidence type="ECO:0000259" key="1">
    <source>
        <dbReference type="Pfam" id="PF18480"/>
    </source>
</evidence>
<comment type="caution">
    <text evidence="2">The sequence shown here is derived from an EMBL/GenBank/DDBJ whole genome shotgun (WGS) entry which is preliminary data.</text>
</comment>
<evidence type="ECO:0000313" key="2">
    <source>
        <dbReference type="EMBL" id="KIE10647.1"/>
    </source>
</evidence>
<organism evidence="2">
    <name type="scientific">Tolypothrix bouteillei VB521301</name>
    <dbReference type="NCBI Taxonomy" id="1479485"/>
    <lineage>
        <taxon>Bacteria</taxon>
        <taxon>Bacillati</taxon>
        <taxon>Cyanobacteriota</taxon>
        <taxon>Cyanophyceae</taxon>
        <taxon>Nostocales</taxon>
        <taxon>Tolypothrichaceae</taxon>
        <taxon>Tolypothrix</taxon>
    </lineage>
</organism>
<dbReference type="Pfam" id="PF18480">
    <property type="entry name" value="DUF5615"/>
    <property type="match status" value="1"/>
</dbReference>
<dbReference type="InterPro" id="IPR041049">
    <property type="entry name" value="DUF5615"/>
</dbReference>
<sequence length="129" mass="14541">MSKMLVKLDENMAKTHVELLQQAGYDADRVTDEGLSGTDDEIVWQQVCSEGRFFITLDLDFSDVRRFPPGNHPGILLVRPSRHSRDIVSEILSRVLQGNPLETLKGCLVVADPIQNRIRRPSSISEPEE</sequence>
<dbReference type="OrthoDB" id="3216372at2"/>
<accession>A0A0C1N7R2</accession>
<feature type="domain" description="DUF5615" evidence="1">
    <location>
        <begin position="4"/>
        <end position="112"/>
    </location>
</feature>
<protein>
    <recommendedName>
        <fullName evidence="1">DUF5615 domain-containing protein</fullName>
    </recommendedName>
</protein>
<dbReference type="EMBL" id="JHEG02000048">
    <property type="protein sequence ID" value="KIE10647.1"/>
    <property type="molecule type" value="Genomic_DNA"/>
</dbReference>
<dbReference type="AlphaFoldDB" id="A0A0C1N7R2"/>
<name>A0A0C1N7R2_9CYAN</name>
<proteinExistence type="predicted"/>
<dbReference type="STRING" id="1479485.DA73_0219235"/>
<reference evidence="2" key="1">
    <citation type="journal article" date="2015" name="Genome Announc.">
        <title>Draft Genome Sequence of Tolypothrix boutellei Strain VB521301.</title>
        <authorList>
            <person name="Chandrababunaidu M.M."/>
            <person name="Singh D."/>
            <person name="Sen D."/>
            <person name="Bhan S."/>
            <person name="Das S."/>
            <person name="Gupta A."/>
            <person name="Adhikary S.P."/>
            <person name="Tripathy S."/>
        </authorList>
    </citation>
    <scope>NUCLEOTIDE SEQUENCE</scope>
    <source>
        <strain evidence="2">VB521301</strain>
    </source>
</reference>
<gene>
    <name evidence="2" type="ORF">DA73_0219235</name>
</gene>